<evidence type="ECO:0000313" key="2">
    <source>
        <dbReference type="EMBL" id="PIL37717.1"/>
    </source>
</evidence>
<evidence type="ECO:0000313" key="3">
    <source>
        <dbReference type="Proteomes" id="UP000230002"/>
    </source>
</evidence>
<feature type="compositionally biased region" description="Pro residues" evidence="1">
    <location>
        <begin position="82"/>
        <end position="92"/>
    </location>
</feature>
<accession>A0A2G8SVC3</accession>
<protein>
    <submittedName>
        <fullName evidence="2">Uncharacterized protein</fullName>
    </submittedName>
</protein>
<comment type="caution">
    <text evidence="2">The sequence shown here is derived from an EMBL/GenBank/DDBJ whole genome shotgun (WGS) entry which is preliminary data.</text>
</comment>
<sequence>MNANVRSTSPLGTSPLPAFSHVLPPPPPRPAPTLLVPPPPSISLILASRPASSDPSSVHAPPTSTPGHGSSTKPLPSLVLPHAPPPILCVTA</sequence>
<feature type="compositionally biased region" description="Polar residues" evidence="1">
    <location>
        <begin position="1"/>
        <end position="12"/>
    </location>
</feature>
<proteinExistence type="predicted"/>
<keyword evidence="3" id="KW-1185">Reference proteome</keyword>
<dbReference type="AlphaFoldDB" id="A0A2G8SVC3"/>
<feature type="compositionally biased region" description="Polar residues" evidence="1">
    <location>
        <begin position="65"/>
        <end position="74"/>
    </location>
</feature>
<evidence type="ECO:0000256" key="1">
    <source>
        <dbReference type="SAM" id="MobiDB-lite"/>
    </source>
</evidence>
<organism evidence="2 3">
    <name type="scientific">Ganoderma sinense ZZ0214-1</name>
    <dbReference type="NCBI Taxonomy" id="1077348"/>
    <lineage>
        <taxon>Eukaryota</taxon>
        <taxon>Fungi</taxon>
        <taxon>Dikarya</taxon>
        <taxon>Basidiomycota</taxon>
        <taxon>Agaricomycotina</taxon>
        <taxon>Agaricomycetes</taxon>
        <taxon>Polyporales</taxon>
        <taxon>Polyporaceae</taxon>
        <taxon>Ganoderma</taxon>
    </lineage>
</organism>
<dbReference type="Proteomes" id="UP000230002">
    <property type="component" value="Unassembled WGS sequence"/>
</dbReference>
<gene>
    <name evidence="2" type="ORF">GSI_01411</name>
</gene>
<feature type="region of interest" description="Disordered" evidence="1">
    <location>
        <begin position="1"/>
        <end position="92"/>
    </location>
</feature>
<reference evidence="2 3" key="1">
    <citation type="journal article" date="2015" name="Sci. Rep.">
        <title>Chromosome-level genome map provides insights into diverse defense mechanisms in the medicinal fungus Ganoderma sinense.</title>
        <authorList>
            <person name="Zhu Y."/>
            <person name="Xu J."/>
            <person name="Sun C."/>
            <person name="Zhou S."/>
            <person name="Xu H."/>
            <person name="Nelson D.R."/>
            <person name="Qian J."/>
            <person name="Song J."/>
            <person name="Luo H."/>
            <person name="Xiang L."/>
            <person name="Li Y."/>
            <person name="Xu Z."/>
            <person name="Ji A."/>
            <person name="Wang L."/>
            <person name="Lu S."/>
            <person name="Hayward A."/>
            <person name="Sun W."/>
            <person name="Li X."/>
            <person name="Schwartz D.C."/>
            <person name="Wang Y."/>
            <person name="Chen S."/>
        </authorList>
    </citation>
    <scope>NUCLEOTIDE SEQUENCE [LARGE SCALE GENOMIC DNA]</scope>
    <source>
        <strain evidence="2 3">ZZ0214-1</strain>
    </source>
</reference>
<dbReference type="EMBL" id="AYKW01000001">
    <property type="protein sequence ID" value="PIL37717.1"/>
    <property type="molecule type" value="Genomic_DNA"/>
</dbReference>
<name>A0A2G8SVC3_9APHY</name>
<feature type="compositionally biased region" description="Pro residues" evidence="1">
    <location>
        <begin position="23"/>
        <end position="41"/>
    </location>
</feature>